<keyword evidence="5" id="KW-0804">Transcription</keyword>
<evidence type="ECO:0000313" key="9">
    <source>
        <dbReference type="EMBL" id="OJJ66977.1"/>
    </source>
</evidence>
<dbReference type="InterPro" id="IPR052360">
    <property type="entry name" value="Transcr_Regulatory_Proteins"/>
</dbReference>
<evidence type="ECO:0000256" key="6">
    <source>
        <dbReference type="ARBA" id="ARBA00023242"/>
    </source>
</evidence>
<dbReference type="SUPFAM" id="SSF57701">
    <property type="entry name" value="Zn2/Cys6 DNA-binding domain"/>
    <property type="match status" value="1"/>
</dbReference>
<keyword evidence="10" id="KW-1185">Reference proteome</keyword>
<keyword evidence="6" id="KW-0539">Nucleus</keyword>
<dbReference type="PANTHER" id="PTHR36206:SF16">
    <property type="entry name" value="TRANSCRIPTION FACTOR DOMAIN-CONTAINING PROTEIN-RELATED"/>
    <property type="match status" value="1"/>
</dbReference>
<dbReference type="GO" id="GO:0000981">
    <property type="term" value="F:DNA-binding transcription factor activity, RNA polymerase II-specific"/>
    <property type="evidence" value="ECO:0007669"/>
    <property type="project" value="InterPro"/>
</dbReference>
<keyword evidence="3" id="KW-0805">Transcription regulation</keyword>
<evidence type="ECO:0000259" key="8">
    <source>
        <dbReference type="SMART" id="SM00066"/>
    </source>
</evidence>
<evidence type="ECO:0000256" key="3">
    <source>
        <dbReference type="ARBA" id="ARBA00023015"/>
    </source>
</evidence>
<dbReference type="OrthoDB" id="3172332at2759"/>
<sequence length="508" mass="57940">MAQVQLILSSNHRKRTGTRSRTGCRTCRTFSFNAPRLRRIKCDESPGQCNNCVSANWKCDGYDPYRLPQRAGLQDIGTRLGWTMTSDEHRCYSYFQYRSVANLAGFFDSPLWQHLALQMSRSDPAVFHAVIMLSAAHQESERHDMQISKRTRIGSPRYYFSLQQSMRAIALLNHRRNSQDPQLRQVLLLCCLLFILFDVLVAQYDSAFTHLHGGLRILKELEIQGKLESEVAPSIVAAFRRLDIQASLYDTRFPILSLEYGQRSPFKSFEAPTGGFTSLDQVREGLAVMFEAGIPFYARSWSLNGPDMEANYESLYLTQRRLLGGFAQFDLHFKSFYARIYHQLNEKEQMGADIVQLLYLGHTLSLETVLIRGPVLDELVPDFLALLQAHENKIDKLRSTSGLVMDHVIIAHMYLVATQCPDVDMRIRAIHLLRSWPHYEGLHSSNVMALMALNALRRDFPNEDKAISMLQTTEAEDQFLVDSLESIKAGAGEPTIPLLRMSELPSRP</sequence>
<dbReference type="AlphaFoldDB" id="A0A1L9U5N9"/>
<dbReference type="InterPro" id="IPR036864">
    <property type="entry name" value="Zn2-C6_fun-type_DNA-bd_sf"/>
</dbReference>
<dbReference type="GO" id="GO:0009893">
    <property type="term" value="P:positive regulation of metabolic process"/>
    <property type="evidence" value="ECO:0007669"/>
    <property type="project" value="UniProtKB-ARBA"/>
</dbReference>
<evidence type="ECO:0000256" key="1">
    <source>
        <dbReference type="ARBA" id="ARBA00022723"/>
    </source>
</evidence>
<dbReference type="SMART" id="SM00066">
    <property type="entry name" value="GAL4"/>
    <property type="match status" value="1"/>
</dbReference>
<keyword evidence="4" id="KW-0238">DNA-binding</keyword>
<reference evidence="10" key="1">
    <citation type="journal article" date="2017" name="Genome Biol.">
        <title>Comparative genomics reveals high biological diversity and specific adaptations in the industrially and medically important fungal genus Aspergillus.</title>
        <authorList>
            <person name="de Vries R.P."/>
            <person name="Riley R."/>
            <person name="Wiebenga A."/>
            <person name="Aguilar-Osorio G."/>
            <person name="Amillis S."/>
            <person name="Uchima C.A."/>
            <person name="Anderluh G."/>
            <person name="Asadollahi M."/>
            <person name="Askin M."/>
            <person name="Barry K."/>
            <person name="Battaglia E."/>
            <person name="Bayram O."/>
            <person name="Benocci T."/>
            <person name="Braus-Stromeyer S.A."/>
            <person name="Caldana C."/>
            <person name="Canovas D."/>
            <person name="Cerqueira G.C."/>
            <person name="Chen F."/>
            <person name="Chen W."/>
            <person name="Choi C."/>
            <person name="Clum A."/>
            <person name="Dos Santos R.A."/>
            <person name="Damasio A.R."/>
            <person name="Diallinas G."/>
            <person name="Emri T."/>
            <person name="Fekete E."/>
            <person name="Flipphi M."/>
            <person name="Freyberg S."/>
            <person name="Gallo A."/>
            <person name="Gournas C."/>
            <person name="Habgood R."/>
            <person name="Hainaut M."/>
            <person name="Harispe M.L."/>
            <person name="Henrissat B."/>
            <person name="Hilden K.S."/>
            <person name="Hope R."/>
            <person name="Hossain A."/>
            <person name="Karabika E."/>
            <person name="Karaffa L."/>
            <person name="Karanyi Z."/>
            <person name="Krasevec N."/>
            <person name="Kuo A."/>
            <person name="Kusch H."/>
            <person name="LaButti K."/>
            <person name="Lagendijk E.L."/>
            <person name="Lapidus A."/>
            <person name="Levasseur A."/>
            <person name="Lindquist E."/>
            <person name="Lipzen A."/>
            <person name="Logrieco A.F."/>
            <person name="MacCabe A."/>
            <person name="Maekelae M.R."/>
            <person name="Malavazi I."/>
            <person name="Melin P."/>
            <person name="Meyer V."/>
            <person name="Mielnichuk N."/>
            <person name="Miskei M."/>
            <person name="Molnar A.P."/>
            <person name="Mule G."/>
            <person name="Ngan C.Y."/>
            <person name="Orejas M."/>
            <person name="Orosz E."/>
            <person name="Ouedraogo J.P."/>
            <person name="Overkamp K.M."/>
            <person name="Park H.-S."/>
            <person name="Perrone G."/>
            <person name="Piumi F."/>
            <person name="Punt P.J."/>
            <person name="Ram A.F."/>
            <person name="Ramon A."/>
            <person name="Rauscher S."/>
            <person name="Record E."/>
            <person name="Riano-Pachon D.M."/>
            <person name="Robert V."/>
            <person name="Roehrig J."/>
            <person name="Ruller R."/>
            <person name="Salamov A."/>
            <person name="Salih N.S."/>
            <person name="Samson R.A."/>
            <person name="Sandor E."/>
            <person name="Sanguinetti M."/>
            <person name="Schuetze T."/>
            <person name="Sepcic K."/>
            <person name="Shelest E."/>
            <person name="Sherlock G."/>
            <person name="Sophianopoulou V."/>
            <person name="Squina F.M."/>
            <person name="Sun H."/>
            <person name="Susca A."/>
            <person name="Todd R.B."/>
            <person name="Tsang A."/>
            <person name="Unkles S.E."/>
            <person name="van de Wiele N."/>
            <person name="van Rossen-Uffink D."/>
            <person name="Oliveira J.V."/>
            <person name="Vesth T.C."/>
            <person name="Visser J."/>
            <person name="Yu J.-H."/>
            <person name="Zhou M."/>
            <person name="Andersen M.R."/>
            <person name="Archer D.B."/>
            <person name="Baker S.E."/>
            <person name="Benoit I."/>
            <person name="Brakhage A.A."/>
            <person name="Braus G.H."/>
            <person name="Fischer R."/>
            <person name="Frisvad J.C."/>
            <person name="Goldman G.H."/>
            <person name="Houbraken J."/>
            <person name="Oakley B."/>
            <person name="Pocsi I."/>
            <person name="Scazzocchio C."/>
            <person name="Seiboth B."/>
            <person name="vanKuyk P.A."/>
            <person name="Wortman J."/>
            <person name="Dyer P.S."/>
            <person name="Grigoriev I.V."/>
        </authorList>
    </citation>
    <scope>NUCLEOTIDE SEQUENCE [LARGE SCALE GENOMIC DNA]</scope>
    <source>
        <strain evidence="10">CBS 101740 / IMI 381727 / IBT 21946</strain>
    </source>
</reference>
<dbReference type="STRING" id="767769.A0A1L9U5N9"/>
<organism evidence="9 10">
    <name type="scientific">Aspergillus brasiliensis (strain CBS 101740 / IMI 381727 / IBT 21946)</name>
    <dbReference type="NCBI Taxonomy" id="767769"/>
    <lineage>
        <taxon>Eukaryota</taxon>
        <taxon>Fungi</taxon>
        <taxon>Dikarya</taxon>
        <taxon>Ascomycota</taxon>
        <taxon>Pezizomycotina</taxon>
        <taxon>Eurotiomycetes</taxon>
        <taxon>Eurotiomycetidae</taxon>
        <taxon>Eurotiales</taxon>
        <taxon>Aspergillaceae</taxon>
        <taxon>Aspergillus</taxon>
        <taxon>Aspergillus subgen. Circumdati</taxon>
    </lineage>
</organism>
<dbReference type="PANTHER" id="PTHR36206">
    <property type="entry name" value="ASPERCRYPTIN BIOSYNTHESIS CLUSTER-SPECIFIC TRANSCRIPTION REGULATOR ATNN-RELATED"/>
    <property type="match status" value="1"/>
</dbReference>
<proteinExistence type="predicted"/>
<feature type="domain" description="Zn(2)-C6 fungal-type" evidence="8">
    <location>
        <begin position="18"/>
        <end position="70"/>
    </location>
</feature>
<dbReference type="GO" id="GO:0003677">
    <property type="term" value="F:DNA binding"/>
    <property type="evidence" value="ECO:0007669"/>
    <property type="project" value="UniProtKB-KW"/>
</dbReference>
<dbReference type="GeneID" id="93572597"/>
<dbReference type="EMBL" id="KV878696">
    <property type="protein sequence ID" value="OJJ66977.1"/>
    <property type="molecule type" value="Genomic_DNA"/>
</dbReference>
<dbReference type="GO" id="GO:0008270">
    <property type="term" value="F:zinc ion binding"/>
    <property type="evidence" value="ECO:0007669"/>
    <property type="project" value="InterPro"/>
</dbReference>
<feature type="region of interest" description="Disordered" evidence="7">
    <location>
        <begin position="1"/>
        <end position="21"/>
    </location>
</feature>
<dbReference type="InterPro" id="IPR001138">
    <property type="entry name" value="Zn2Cys6_DnaBD"/>
</dbReference>
<dbReference type="RefSeq" id="XP_067474226.1">
    <property type="nucleotide sequence ID" value="XM_067620109.1"/>
</dbReference>
<feature type="compositionally biased region" description="Polar residues" evidence="7">
    <location>
        <begin position="1"/>
        <end position="10"/>
    </location>
</feature>
<gene>
    <name evidence="9" type="ORF">ASPBRDRAFT_187784</name>
</gene>
<accession>A0A1L9U5N9</accession>
<evidence type="ECO:0000256" key="7">
    <source>
        <dbReference type="SAM" id="MobiDB-lite"/>
    </source>
</evidence>
<keyword evidence="2" id="KW-0862">Zinc</keyword>
<protein>
    <recommendedName>
        <fullName evidence="8">Zn(2)-C6 fungal-type domain-containing protein</fullName>
    </recommendedName>
</protein>
<dbReference type="Pfam" id="PF11951">
    <property type="entry name" value="Fungal_trans_2"/>
    <property type="match status" value="1"/>
</dbReference>
<evidence type="ECO:0000256" key="5">
    <source>
        <dbReference type="ARBA" id="ARBA00023163"/>
    </source>
</evidence>
<evidence type="ECO:0000256" key="2">
    <source>
        <dbReference type="ARBA" id="ARBA00022833"/>
    </source>
</evidence>
<dbReference type="InterPro" id="IPR021858">
    <property type="entry name" value="Fun_TF"/>
</dbReference>
<name>A0A1L9U5N9_ASPBC</name>
<dbReference type="Proteomes" id="UP000184499">
    <property type="component" value="Unassembled WGS sequence"/>
</dbReference>
<evidence type="ECO:0000313" key="10">
    <source>
        <dbReference type="Proteomes" id="UP000184499"/>
    </source>
</evidence>
<dbReference type="OMA" id="SANWKCD"/>
<evidence type="ECO:0000256" key="4">
    <source>
        <dbReference type="ARBA" id="ARBA00023125"/>
    </source>
</evidence>
<keyword evidence="1" id="KW-0479">Metal-binding</keyword>
<dbReference type="VEuPathDB" id="FungiDB:ASPBRDRAFT_187784"/>
<dbReference type="CDD" id="cd00067">
    <property type="entry name" value="GAL4"/>
    <property type="match status" value="1"/>
</dbReference>